<reference evidence="3 4" key="1">
    <citation type="submission" date="2016-03" db="EMBL/GenBank/DDBJ databases">
        <title>Genome sequencing of Devosia sp. S37.</title>
        <authorList>
            <person name="Mohd Nor M."/>
        </authorList>
    </citation>
    <scope>NUCLEOTIDE SEQUENCE [LARGE SCALE GENOMIC DNA]</scope>
    <source>
        <strain evidence="3 4">S37</strain>
    </source>
</reference>
<gene>
    <name evidence="3" type="ORF">A3840_18040</name>
</gene>
<keyword evidence="2" id="KW-1133">Transmembrane helix</keyword>
<feature type="transmembrane region" description="Helical" evidence="2">
    <location>
        <begin position="21"/>
        <end position="44"/>
    </location>
</feature>
<dbReference type="Pfam" id="PF14110">
    <property type="entry name" value="DUF4282"/>
    <property type="match status" value="1"/>
</dbReference>
<comment type="caution">
    <text evidence="3">The sequence shown here is derived from an EMBL/GenBank/DDBJ whole genome shotgun (WGS) entry which is preliminary data.</text>
</comment>
<accession>A0A178HN33</accession>
<dbReference type="RefSeq" id="WP_067460319.1">
    <property type="nucleotide sequence ID" value="NZ_LVVY01000137.1"/>
</dbReference>
<dbReference type="EMBL" id="LVVY01000137">
    <property type="protein sequence ID" value="OAM73475.1"/>
    <property type="molecule type" value="Genomic_DNA"/>
</dbReference>
<keyword evidence="2" id="KW-0812">Transmembrane</keyword>
<feature type="compositionally biased region" description="Pro residues" evidence="1">
    <location>
        <begin position="140"/>
        <end position="152"/>
    </location>
</feature>
<dbReference type="STRING" id="1770058.A3840_18040"/>
<feature type="region of interest" description="Disordered" evidence="1">
    <location>
        <begin position="121"/>
        <end position="182"/>
    </location>
</feature>
<evidence type="ECO:0000313" key="4">
    <source>
        <dbReference type="Proteomes" id="UP000078389"/>
    </source>
</evidence>
<sequence>MTLDDLKRLLTRQTLFRLDAILSPRLVPIFYALGLAAILLWAISHFFFRFGTGFGDGLWGLLEIAVFGLLAFVGLRIGCEALLVWFKSHEQSGDSVQRSRYSASLLDEVRDAIRDLAEEGEDSDYAEADEYITPATEPLPTTPPVSPAPPASAAPLREPATKPGETHKPRRTARRTPPKPTT</sequence>
<protein>
    <recommendedName>
        <fullName evidence="5">DUF4282 domain-containing protein</fullName>
    </recommendedName>
</protein>
<dbReference type="Proteomes" id="UP000078389">
    <property type="component" value="Unassembled WGS sequence"/>
</dbReference>
<keyword evidence="2" id="KW-0472">Membrane</keyword>
<dbReference type="OrthoDB" id="7949883at2"/>
<evidence type="ECO:0000313" key="3">
    <source>
        <dbReference type="EMBL" id="OAM73475.1"/>
    </source>
</evidence>
<evidence type="ECO:0000256" key="1">
    <source>
        <dbReference type="SAM" id="MobiDB-lite"/>
    </source>
</evidence>
<keyword evidence="4" id="KW-1185">Reference proteome</keyword>
<feature type="compositionally biased region" description="Acidic residues" evidence="1">
    <location>
        <begin position="121"/>
        <end position="130"/>
    </location>
</feature>
<feature type="transmembrane region" description="Helical" evidence="2">
    <location>
        <begin position="64"/>
        <end position="86"/>
    </location>
</feature>
<proteinExistence type="predicted"/>
<organism evidence="3 4">
    <name type="scientific">Devosia elaeis</name>
    <dbReference type="NCBI Taxonomy" id="1770058"/>
    <lineage>
        <taxon>Bacteria</taxon>
        <taxon>Pseudomonadati</taxon>
        <taxon>Pseudomonadota</taxon>
        <taxon>Alphaproteobacteria</taxon>
        <taxon>Hyphomicrobiales</taxon>
        <taxon>Devosiaceae</taxon>
        <taxon>Devosia</taxon>
    </lineage>
</organism>
<evidence type="ECO:0008006" key="5">
    <source>
        <dbReference type="Google" id="ProtNLM"/>
    </source>
</evidence>
<evidence type="ECO:0000256" key="2">
    <source>
        <dbReference type="SAM" id="Phobius"/>
    </source>
</evidence>
<dbReference type="InterPro" id="IPR025557">
    <property type="entry name" value="DUF4282"/>
</dbReference>
<feature type="compositionally biased region" description="Basic residues" evidence="1">
    <location>
        <begin position="168"/>
        <end position="182"/>
    </location>
</feature>
<dbReference type="AlphaFoldDB" id="A0A178HN33"/>
<name>A0A178HN33_9HYPH</name>